<comment type="catalytic activity">
    <reaction evidence="6">
        <text>a 2'-deoxyadenosine in DNA + S-adenosyl-L-methionine = an N(6)-methyl-2'-deoxyadenosine in DNA + S-adenosyl-L-homocysteine + H(+)</text>
        <dbReference type="Rhea" id="RHEA:15197"/>
        <dbReference type="Rhea" id="RHEA-COMP:12418"/>
        <dbReference type="Rhea" id="RHEA-COMP:12419"/>
        <dbReference type="ChEBI" id="CHEBI:15378"/>
        <dbReference type="ChEBI" id="CHEBI:57856"/>
        <dbReference type="ChEBI" id="CHEBI:59789"/>
        <dbReference type="ChEBI" id="CHEBI:90615"/>
        <dbReference type="ChEBI" id="CHEBI:90616"/>
        <dbReference type="EC" id="2.1.1.72"/>
    </reaction>
</comment>
<dbReference type="REBASE" id="211813">
    <property type="entry name" value="M.VbaN07DORF8640P"/>
</dbReference>
<evidence type="ECO:0000256" key="4">
    <source>
        <dbReference type="ARBA" id="ARBA00022679"/>
    </source>
</evidence>
<gene>
    <name evidence="8" type="ORF">CF386_08640</name>
</gene>
<dbReference type="KEGG" id="pmai:CF386_08640"/>
<dbReference type="GO" id="GO:0008170">
    <property type="term" value="F:N-methyltransferase activity"/>
    <property type="evidence" value="ECO:0007669"/>
    <property type="project" value="InterPro"/>
</dbReference>
<dbReference type="PROSITE" id="PS00092">
    <property type="entry name" value="N6_MTASE"/>
    <property type="match status" value="1"/>
</dbReference>
<evidence type="ECO:0000256" key="6">
    <source>
        <dbReference type="ARBA" id="ARBA00047942"/>
    </source>
</evidence>
<dbReference type="GO" id="GO:0003677">
    <property type="term" value="F:DNA binding"/>
    <property type="evidence" value="ECO:0007669"/>
    <property type="project" value="InterPro"/>
</dbReference>
<comment type="similarity">
    <text evidence="1">Belongs to the N(4)/N(6)-methyltransferase family.</text>
</comment>
<dbReference type="Pfam" id="PF01555">
    <property type="entry name" value="N6_N4_Mtase"/>
    <property type="match status" value="1"/>
</dbReference>
<dbReference type="GO" id="GO:0032259">
    <property type="term" value="P:methylation"/>
    <property type="evidence" value="ECO:0007669"/>
    <property type="project" value="UniProtKB-KW"/>
</dbReference>
<reference evidence="8 9" key="1">
    <citation type="journal article" date="2016" name="Int. J. Syst. Evol. Microbiol.">
        <title>Paraphotobacterium marinum gen. nov., sp. nov., a member of the family Vibrionaceae, isolated from surface seawater.</title>
        <authorList>
            <person name="Huang Z."/>
            <person name="Dong C."/>
            <person name="Shao Z."/>
        </authorList>
    </citation>
    <scope>NUCLEOTIDE SEQUENCE [LARGE SCALE GENOMIC DNA]</scope>
    <source>
        <strain evidence="8 9">NSCS20N07D</strain>
    </source>
</reference>
<dbReference type="InterPro" id="IPR029063">
    <property type="entry name" value="SAM-dependent_MTases_sf"/>
</dbReference>
<dbReference type="AlphaFoldDB" id="A0A220VFW7"/>
<dbReference type="PIRSF" id="PIRSF015855">
    <property type="entry name" value="TypeIII_Mtase_mKpnI"/>
    <property type="match status" value="1"/>
</dbReference>
<keyword evidence="5" id="KW-0949">S-adenosyl-L-methionine</keyword>
<accession>A0A220VFW7</accession>
<dbReference type="PRINTS" id="PR00506">
    <property type="entry name" value="D21N6MTFRASE"/>
</dbReference>
<proteinExistence type="inferred from homology"/>
<dbReference type="SUPFAM" id="SSF53335">
    <property type="entry name" value="S-adenosyl-L-methionine-dependent methyltransferases"/>
    <property type="match status" value="1"/>
</dbReference>
<organism evidence="8 9">
    <name type="scientific">Paraphotobacterium marinum</name>
    <dbReference type="NCBI Taxonomy" id="1755811"/>
    <lineage>
        <taxon>Bacteria</taxon>
        <taxon>Pseudomonadati</taxon>
        <taxon>Pseudomonadota</taxon>
        <taxon>Gammaproteobacteria</taxon>
        <taxon>Vibrionales</taxon>
        <taxon>Vibrionaceae</taxon>
        <taxon>Paraphotobacterium</taxon>
    </lineage>
</organism>
<evidence type="ECO:0000256" key="1">
    <source>
        <dbReference type="ARBA" id="ARBA00006594"/>
    </source>
</evidence>
<dbReference type="InterPro" id="IPR002052">
    <property type="entry name" value="DNA_methylase_N6_adenine_CS"/>
</dbReference>
<sequence>MLKMEKITIDSPESKSINITNKNIEQLKQLFPEVISEGRINFDTLKKLLGDEVDESDERYNFTWNGKNKALKIAQTPSLGTLRPCKEESINWNTTENLFIEGDNLEVLKLLQKSYHKKIKMIYIDPPYNTGKDFVYKDNFHDNINNYLNVSGQVDSEGYKLSSNTEKSGRYHSDWLNMIYPRLKLSRNLLRDDGIIFISIDDNEVANLLKVCNEIFGEDNFISNIVHKSRASISNDKIISSNHNHILLYAKNKSVIHEYRKQFGLEANLDDFKLKDNKGYYKYAPVDGPGGEAKGNPYYEFMGVEGYFRFSKEKMSKLYQEGKVIKVGNGLQQKLYKKDFQFSRKTVTTWWDEKLYTSSATQQLKKMLGGDYFDSPKHIALIQKMIELWARNDGDIILDFFAGSGTTGQSVLEYKKNIKFILVQLPEPIKTFNYKRNSLKVDKDQDKEEFKVISDITKKRLFLTAKSLKNSNNGFKVFKLDKTNILPWDADFENLEYIIKQSTQSIMDDRTSEDVLYEILLKYGYELTASVDKKVINENTIFVVAEGSLFVCLDDQISLETVEIIVRLKEEYDPEMTQVVFKDEGFTSDIVKTNAIQILKQADIDDVKSI</sequence>
<evidence type="ECO:0000313" key="9">
    <source>
        <dbReference type="Proteomes" id="UP000242175"/>
    </source>
</evidence>
<feature type="domain" description="DNA methylase N-4/N-6" evidence="7">
    <location>
        <begin position="119"/>
        <end position="417"/>
    </location>
</feature>
<keyword evidence="9" id="KW-1185">Reference proteome</keyword>
<protein>
    <recommendedName>
        <fullName evidence="2">site-specific DNA-methyltransferase (adenine-specific)</fullName>
        <ecNumber evidence="2">2.1.1.72</ecNumber>
    </recommendedName>
</protein>
<keyword evidence="3 8" id="KW-0489">Methyltransferase</keyword>
<dbReference type="Proteomes" id="UP000242175">
    <property type="component" value="Chromosome small"/>
</dbReference>
<dbReference type="InterPro" id="IPR002941">
    <property type="entry name" value="DNA_methylase_N4/N6"/>
</dbReference>
<dbReference type="OrthoDB" id="9816043at2"/>
<dbReference type="Gene3D" id="3.40.50.150">
    <property type="entry name" value="Vaccinia Virus protein VP39"/>
    <property type="match status" value="1"/>
</dbReference>
<dbReference type="InterPro" id="IPR002295">
    <property type="entry name" value="N4/N6-MTase_EcoPI_Mod-like"/>
</dbReference>
<dbReference type="EC" id="2.1.1.72" evidence="2"/>
<evidence type="ECO:0000256" key="2">
    <source>
        <dbReference type="ARBA" id="ARBA00011900"/>
    </source>
</evidence>
<keyword evidence="4 8" id="KW-0808">Transferase</keyword>
<evidence type="ECO:0000256" key="3">
    <source>
        <dbReference type="ARBA" id="ARBA00022603"/>
    </source>
</evidence>
<dbReference type="GO" id="GO:0009007">
    <property type="term" value="F:site-specific DNA-methyltransferase (adenine-specific) activity"/>
    <property type="evidence" value="ECO:0007669"/>
    <property type="project" value="UniProtKB-EC"/>
</dbReference>
<dbReference type="RefSeq" id="WP_089074034.1">
    <property type="nucleotide sequence ID" value="NZ_CBCSAM010000002.1"/>
</dbReference>
<evidence type="ECO:0000259" key="7">
    <source>
        <dbReference type="Pfam" id="PF01555"/>
    </source>
</evidence>
<evidence type="ECO:0000256" key="5">
    <source>
        <dbReference type="ARBA" id="ARBA00022691"/>
    </source>
</evidence>
<dbReference type="EMBL" id="CP022356">
    <property type="protein sequence ID" value="ASK79126.1"/>
    <property type="molecule type" value="Genomic_DNA"/>
</dbReference>
<name>A0A220VFW7_9GAMM</name>
<evidence type="ECO:0000313" key="8">
    <source>
        <dbReference type="EMBL" id="ASK79126.1"/>
    </source>
</evidence>